<protein>
    <submittedName>
        <fullName evidence="7">YidH family protein</fullName>
    </submittedName>
</protein>
<accession>A0ABW5CXX4</accession>
<comment type="caution">
    <text evidence="7">The sequence shown here is derived from an EMBL/GenBank/DDBJ whole genome shotgun (WGS) entry which is preliminary data.</text>
</comment>
<dbReference type="InterPro" id="IPR003807">
    <property type="entry name" value="DUF202"/>
</dbReference>
<feature type="transmembrane region" description="Helical" evidence="5">
    <location>
        <begin position="98"/>
        <end position="122"/>
    </location>
</feature>
<feature type="transmembrane region" description="Helical" evidence="5">
    <location>
        <begin position="57"/>
        <end position="78"/>
    </location>
</feature>
<evidence type="ECO:0000313" key="7">
    <source>
        <dbReference type="EMBL" id="MFD2246457.1"/>
    </source>
</evidence>
<keyword evidence="3 5" id="KW-1133">Transmembrane helix</keyword>
<evidence type="ECO:0000256" key="5">
    <source>
        <dbReference type="SAM" id="Phobius"/>
    </source>
</evidence>
<dbReference type="EMBL" id="JBHUIM010000001">
    <property type="protein sequence ID" value="MFD2246457.1"/>
    <property type="molecule type" value="Genomic_DNA"/>
</dbReference>
<dbReference type="Proteomes" id="UP001597374">
    <property type="component" value="Unassembled WGS sequence"/>
</dbReference>
<feature type="transmembrane region" description="Helical" evidence="5">
    <location>
        <begin position="143"/>
        <end position="167"/>
    </location>
</feature>
<keyword evidence="8" id="KW-1185">Reference proteome</keyword>
<dbReference type="Pfam" id="PF02656">
    <property type="entry name" value="DUF202"/>
    <property type="match status" value="1"/>
</dbReference>
<sequence>MIGLNVLSKMTDFMSEEQKMKESTENSKNAKDISLLLSKHNTSLSFQRTRLSADRTLMSVIRTALSLIGFGFTIFQFFRSLREIEGIKIDPTMGARKVGLAMVGLGIFMLLLGIIYHSFFMLQVRRERQRLDEMGLIIEHDKFPFSMTLIVALLLLLLGVIVIITMISQLTG</sequence>
<proteinExistence type="predicted"/>
<evidence type="ECO:0000259" key="6">
    <source>
        <dbReference type="Pfam" id="PF02656"/>
    </source>
</evidence>
<dbReference type="RefSeq" id="WP_250428232.1">
    <property type="nucleotide sequence ID" value="NZ_JALPRR010000001.1"/>
</dbReference>
<evidence type="ECO:0000256" key="2">
    <source>
        <dbReference type="ARBA" id="ARBA00022692"/>
    </source>
</evidence>
<comment type="subcellular location">
    <subcellularLocation>
        <location evidence="1">Endomembrane system</location>
        <topology evidence="1">Multi-pass membrane protein</topology>
    </subcellularLocation>
</comment>
<gene>
    <name evidence="7" type="ORF">ACFSKP_09345</name>
</gene>
<keyword evidence="4 5" id="KW-0472">Membrane</keyword>
<feature type="domain" description="DUF202" evidence="6">
    <location>
        <begin position="48"/>
        <end position="116"/>
    </location>
</feature>
<keyword evidence="2 5" id="KW-0812">Transmembrane</keyword>
<evidence type="ECO:0000256" key="3">
    <source>
        <dbReference type="ARBA" id="ARBA00022989"/>
    </source>
</evidence>
<reference evidence="8" key="1">
    <citation type="journal article" date="2019" name="Int. J. Syst. Evol. Microbiol.">
        <title>The Global Catalogue of Microorganisms (GCM) 10K type strain sequencing project: providing services to taxonomists for standard genome sequencing and annotation.</title>
        <authorList>
            <consortium name="The Broad Institute Genomics Platform"/>
            <consortium name="The Broad Institute Genome Sequencing Center for Infectious Disease"/>
            <person name="Wu L."/>
            <person name="Ma J."/>
        </authorList>
    </citation>
    <scope>NUCLEOTIDE SEQUENCE [LARGE SCALE GENOMIC DNA]</scope>
    <source>
        <strain evidence="8">CGMCC 4.1782</strain>
    </source>
</reference>
<organism evidence="7 8">
    <name type="scientific">Pontibacter ruber</name>
    <dbReference type="NCBI Taxonomy" id="1343895"/>
    <lineage>
        <taxon>Bacteria</taxon>
        <taxon>Pseudomonadati</taxon>
        <taxon>Bacteroidota</taxon>
        <taxon>Cytophagia</taxon>
        <taxon>Cytophagales</taxon>
        <taxon>Hymenobacteraceae</taxon>
        <taxon>Pontibacter</taxon>
    </lineage>
</organism>
<evidence type="ECO:0000256" key="1">
    <source>
        <dbReference type="ARBA" id="ARBA00004127"/>
    </source>
</evidence>
<evidence type="ECO:0000256" key="4">
    <source>
        <dbReference type="ARBA" id="ARBA00023136"/>
    </source>
</evidence>
<name>A0ABW5CXX4_9BACT</name>
<evidence type="ECO:0000313" key="8">
    <source>
        <dbReference type="Proteomes" id="UP001597374"/>
    </source>
</evidence>